<dbReference type="CDD" id="cd00077">
    <property type="entry name" value="HDc"/>
    <property type="match status" value="1"/>
</dbReference>
<sequence>MAECVDCSAVYIDDRVQSERWVRRTSIDTATVSSVGSITRPEEPEDLQVDLEQLLDVCKKIYVCSSGSSFASKLSELSDRSGTDCTPIFAFFGIDFSNDETNVARRKATRASWGDNAPPSPGTVQRTFTFSSQSDDAPGLSLLAGVSTDIQVQDGPNLVVPIALIRESASSATDPTSDPQSSNQFTLEHKQIARCLDAGAFDVFTTPLDRARLQGLLVHAYRARRAAQKEMSRFLARKKLRKLSWVGVHDEQPYAYLREAMVSKLMKGICNPEEEIVDEFQEHELNVDTSRHDYIKEQVGSWKFSAHEFSDDELVFGACQMLQHAFTMPGLEQWYLTFGELQRFLLACRAAYNSFVLYHNFRHAIDVLQSVFCFLLHIGALPAYEPLGQTPVPRSPIASLLSPFDALTLLVSAIGHDVGHPGVNNFFLVKLNAPLAQLYNDNSVLEAFHCAAFSQILRRHWPVAFKDKQLRKLLISSILATDMGVHQKFMERMGSLQEKFHDNQNSVDGWKPQDIEMYKTLLCGLLIKCADISNVARPWMIAEKWTKILQEEFANQGEMEKEVGMETALFGGPPELGNIYKLATGQIGFMSIFALPLFEGIADLLPQLEFTANHIRRNQAQWQEHANQELRKQGLPTEDRAEVTVSPRSQSPAPIDSDDTEKASRDDAPNPPEDISSPGSDVSPNAEIGAYNENTIEPVVSPDTPGPQIEITGTPLAPGVQSSRKSSSAMPDLSYFPIPGASESARGSVATQYQTPLAETSRPPGDPAVLAAVLYANQAKSSATDVNHPAATEEAEQGGESASERPNSSRTGPSQGSLRNHHAHHSSSVRASVPSNSNRNSCTRTQSVSTYSNNMTPISPATNATSFLAVDSGDEKRVTDDSAPQSETGGPDDASTRPSTSYASVGDQESSYSRGPGSIMGGLSQSKSADRHSKEFSPAVNGTRSPTQSTTTGESVKNESPQADDSRNGGTRRIPKRRSRLRLAFWKRRNHHQHEVHGET</sequence>
<evidence type="ECO:0000256" key="2">
    <source>
        <dbReference type="ARBA" id="ARBA00022801"/>
    </source>
</evidence>
<evidence type="ECO:0000256" key="3">
    <source>
        <dbReference type="PIRSR" id="PIRSR623088-1"/>
    </source>
</evidence>
<dbReference type="EC" id="3.1.4.-" evidence="6"/>
<dbReference type="InterPro" id="IPR002073">
    <property type="entry name" value="PDEase_catalytic_dom"/>
</dbReference>
<feature type="binding site" evidence="5">
    <location>
        <position position="531"/>
    </location>
    <ligand>
        <name>Zn(2+)</name>
        <dbReference type="ChEBI" id="CHEBI:29105"/>
        <label>1</label>
    </ligand>
</feature>
<dbReference type="AlphaFoldDB" id="A0A1V6SYF1"/>
<evidence type="ECO:0000259" key="8">
    <source>
        <dbReference type="PROSITE" id="PS51845"/>
    </source>
</evidence>
<dbReference type="InterPro" id="IPR023174">
    <property type="entry name" value="PDEase_CS"/>
</dbReference>
<comment type="caution">
    <text evidence="9">The sequence shown here is derived from an EMBL/GenBank/DDBJ whole genome shotgun (WGS) entry which is preliminary data.</text>
</comment>
<comment type="cofactor">
    <cofactor evidence="6">
        <name>a divalent metal cation</name>
        <dbReference type="ChEBI" id="CHEBI:60240"/>
    </cofactor>
    <text evidence="6">Binds 2 divalent metal cations per subunit. Site 1 may preferentially bind zinc ions, while site 2 has a preference for magnesium and/or manganese ions.</text>
</comment>
<feature type="compositionally biased region" description="Polar residues" evidence="7">
    <location>
        <begin position="896"/>
        <end position="913"/>
    </location>
</feature>
<dbReference type="SMART" id="SM00471">
    <property type="entry name" value="HDc"/>
    <property type="match status" value="1"/>
</dbReference>
<dbReference type="PRINTS" id="PR00387">
    <property type="entry name" value="PDIESTERASE1"/>
</dbReference>
<dbReference type="PROSITE" id="PS00126">
    <property type="entry name" value="PDEASE_I_1"/>
    <property type="match status" value="1"/>
</dbReference>
<keyword evidence="2 6" id="KW-0378">Hydrolase</keyword>
<evidence type="ECO:0000256" key="1">
    <source>
        <dbReference type="ARBA" id="ARBA00022723"/>
    </source>
</evidence>
<keyword evidence="10" id="KW-1185">Reference proteome</keyword>
<feature type="compositionally biased region" description="Polar residues" evidence="7">
    <location>
        <begin position="749"/>
        <end position="758"/>
    </location>
</feature>
<feature type="binding site" evidence="4">
    <location>
        <position position="586"/>
    </location>
    <ligand>
        <name>AMP</name>
        <dbReference type="ChEBI" id="CHEBI:456215"/>
    </ligand>
</feature>
<dbReference type="Pfam" id="PF00233">
    <property type="entry name" value="PDEase_I"/>
    <property type="match status" value="1"/>
</dbReference>
<dbReference type="GO" id="GO:0046872">
    <property type="term" value="F:metal ion binding"/>
    <property type="evidence" value="ECO:0007669"/>
    <property type="project" value="UniProtKB-KW"/>
</dbReference>
<gene>
    <name evidence="9" type="ORF">PENSTE_c016G09993</name>
</gene>
<proteinExistence type="inferred from homology"/>
<feature type="binding site" evidence="5">
    <location>
        <position position="416"/>
    </location>
    <ligand>
        <name>Zn(2+)</name>
        <dbReference type="ChEBI" id="CHEBI:29105"/>
        <label>1</label>
    </ligand>
</feature>
<keyword evidence="1 5" id="KW-0479">Metal-binding</keyword>
<feature type="compositionally biased region" description="Polar residues" evidence="7">
    <location>
        <begin position="842"/>
        <end position="866"/>
    </location>
</feature>
<feature type="region of interest" description="Disordered" evidence="7">
    <location>
        <begin position="109"/>
        <end position="130"/>
    </location>
</feature>
<dbReference type="InterPro" id="IPR003607">
    <property type="entry name" value="HD/PDEase_dom"/>
</dbReference>
<reference evidence="10" key="1">
    <citation type="journal article" date="2017" name="Nat. Microbiol.">
        <title>Global analysis of biosynthetic gene clusters reveals vast potential of secondary metabolite production in Penicillium species.</title>
        <authorList>
            <person name="Nielsen J.C."/>
            <person name="Grijseels S."/>
            <person name="Prigent S."/>
            <person name="Ji B."/>
            <person name="Dainat J."/>
            <person name="Nielsen K.F."/>
            <person name="Frisvad J.C."/>
            <person name="Workman M."/>
            <person name="Nielsen J."/>
        </authorList>
    </citation>
    <scope>NUCLEOTIDE SEQUENCE [LARGE SCALE GENOMIC DNA]</scope>
    <source>
        <strain evidence="10">IBT 24891</strain>
    </source>
</reference>
<evidence type="ECO:0000313" key="10">
    <source>
        <dbReference type="Proteomes" id="UP000191285"/>
    </source>
</evidence>
<feature type="binding site" evidence="4">
    <location>
        <begin position="359"/>
        <end position="363"/>
    </location>
    <ligand>
        <name>AMP</name>
        <dbReference type="ChEBI" id="CHEBI:456215"/>
    </ligand>
</feature>
<evidence type="ECO:0000256" key="7">
    <source>
        <dbReference type="SAM" id="MobiDB-lite"/>
    </source>
</evidence>
<feature type="compositionally biased region" description="Polar residues" evidence="7">
    <location>
        <begin position="805"/>
        <end position="818"/>
    </location>
</feature>
<feature type="binding site" evidence="5">
    <location>
        <position position="417"/>
    </location>
    <ligand>
        <name>Zn(2+)</name>
        <dbReference type="ChEBI" id="CHEBI:29105"/>
        <label>1</label>
    </ligand>
</feature>
<feature type="compositionally biased region" description="Low complexity" evidence="7">
    <location>
        <begin position="828"/>
        <end position="841"/>
    </location>
</feature>
<dbReference type="PANTHER" id="PTHR11347">
    <property type="entry name" value="CYCLIC NUCLEOTIDE PHOSPHODIESTERASE"/>
    <property type="match status" value="1"/>
</dbReference>
<dbReference type="FunFam" id="1.10.1300.10:FF:000014">
    <property type="entry name" value="Phosphodiesterase"/>
    <property type="match status" value="1"/>
</dbReference>
<dbReference type="STRING" id="303698.A0A1V6SYF1"/>
<feature type="active site" description="Proton donor" evidence="3">
    <location>
        <position position="359"/>
    </location>
</feature>
<dbReference type="InterPro" id="IPR036971">
    <property type="entry name" value="PDEase_catalytic_dom_sf"/>
</dbReference>
<feature type="compositionally biased region" description="Polar residues" evidence="7">
    <location>
        <begin position="720"/>
        <end position="729"/>
    </location>
</feature>
<feature type="compositionally biased region" description="Basic residues" evidence="7">
    <location>
        <begin position="973"/>
        <end position="992"/>
    </location>
</feature>
<feature type="binding site" evidence="4">
    <location>
        <position position="417"/>
    </location>
    <ligand>
        <name>AMP</name>
        <dbReference type="ChEBI" id="CHEBI:456215"/>
    </ligand>
</feature>
<dbReference type="PROSITE" id="PS51845">
    <property type="entry name" value="PDEASE_I_2"/>
    <property type="match status" value="1"/>
</dbReference>
<dbReference type="EMBL" id="MLKD01000016">
    <property type="protein sequence ID" value="OQE18992.1"/>
    <property type="molecule type" value="Genomic_DNA"/>
</dbReference>
<feature type="binding site" evidence="4">
    <location>
        <position position="531"/>
    </location>
    <ligand>
        <name>AMP</name>
        <dbReference type="ChEBI" id="CHEBI:456215"/>
    </ligand>
</feature>
<name>A0A1V6SYF1_9EURO</name>
<feature type="compositionally biased region" description="Polar residues" evidence="7">
    <location>
        <begin position="940"/>
        <end position="963"/>
    </location>
</feature>
<dbReference type="SUPFAM" id="SSF109604">
    <property type="entry name" value="HD-domain/PDEase-like"/>
    <property type="match status" value="1"/>
</dbReference>
<evidence type="ECO:0000313" key="9">
    <source>
        <dbReference type="EMBL" id="OQE18992.1"/>
    </source>
</evidence>
<dbReference type="GO" id="GO:0004114">
    <property type="term" value="F:3',5'-cyclic-nucleotide phosphodiesterase activity"/>
    <property type="evidence" value="ECO:0007669"/>
    <property type="project" value="InterPro"/>
</dbReference>
<evidence type="ECO:0000256" key="4">
    <source>
        <dbReference type="PIRSR" id="PIRSR623088-2"/>
    </source>
</evidence>
<dbReference type="Proteomes" id="UP000191285">
    <property type="component" value="Unassembled WGS sequence"/>
</dbReference>
<protein>
    <recommendedName>
        <fullName evidence="6">Phosphodiesterase</fullName>
        <ecNumber evidence="6">3.1.4.-</ecNumber>
    </recommendedName>
</protein>
<organism evidence="9 10">
    <name type="scientific">Penicillium steckii</name>
    <dbReference type="NCBI Taxonomy" id="303698"/>
    <lineage>
        <taxon>Eukaryota</taxon>
        <taxon>Fungi</taxon>
        <taxon>Dikarya</taxon>
        <taxon>Ascomycota</taxon>
        <taxon>Pezizomycotina</taxon>
        <taxon>Eurotiomycetes</taxon>
        <taxon>Eurotiomycetidae</taxon>
        <taxon>Eurotiales</taxon>
        <taxon>Aspergillaceae</taxon>
        <taxon>Penicillium</taxon>
    </lineage>
</organism>
<dbReference type="OrthoDB" id="546632at2759"/>
<feature type="region of interest" description="Disordered" evidence="7">
    <location>
        <begin position="780"/>
        <end position="1000"/>
    </location>
</feature>
<evidence type="ECO:0000256" key="6">
    <source>
        <dbReference type="RuleBase" id="RU363067"/>
    </source>
</evidence>
<dbReference type="GO" id="GO:0007165">
    <property type="term" value="P:signal transduction"/>
    <property type="evidence" value="ECO:0007669"/>
    <property type="project" value="InterPro"/>
</dbReference>
<feature type="binding site" evidence="5">
    <location>
        <position position="417"/>
    </location>
    <ligand>
        <name>Zn(2+)</name>
        <dbReference type="ChEBI" id="CHEBI:29105"/>
        <label>2</label>
    </ligand>
</feature>
<dbReference type="InterPro" id="IPR023088">
    <property type="entry name" value="PDEase"/>
</dbReference>
<comment type="similarity">
    <text evidence="6">Belongs to the cyclic nucleotide phosphodiesterase family.</text>
</comment>
<feature type="domain" description="PDEase" evidence="8">
    <location>
        <begin position="273"/>
        <end position="629"/>
    </location>
</feature>
<evidence type="ECO:0000256" key="5">
    <source>
        <dbReference type="PIRSR" id="PIRSR623088-3"/>
    </source>
</evidence>
<dbReference type="Gene3D" id="1.10.1300.10">
    <property type="entry name" value="3'5'-cyclic nucleotide phosphodiesterase, catalytic domain"/>
    <property type="match status" value="1"/>
</dbReference>
<feature type="binding site" evidence="5">
    <location>
        <position position="363"/>
    </location>
    <ligand>
        <name>Zn(2+)</name>
        <dbReference type="ChEBI" id="CHEBI:29105"/>
        <label>1</label>
    </ligand>
</feature>
<feature type="compositionally biased region" description="Basic and acidic residues" evidence="7">
    <location>
        <begin position="626"/>
        <end position="642"/>
    </location>
</feature>
<accession>A0A1V6SYF1</accession>
<feature type="region of interest" description="Disordered" evidence="7">
    <location>
        <begin position="624"/>
        <end position="766"/>
    </location>
</feature>